<protein>
    <submittedName>
        <fullName evidence="1">Uncharacterized protein</fullName>
    </submittedName>
</protein>
<evidence type="ECO:0000313" key="2">
    <source>
        <dbReference type="Proteomes" id="UP000006263"/>
    </source>
</evidence>
<sequence>MKQLQGDESVQSFIFRVLMLNGESDFAGVLNRMGEWRAFPFVATMHSHLFRHYDPEYLLSVLQRSAIANPVAGMFSNPLSHFELVPTVFRNGVENYSQQTQNNFLKVNFCVDCIADDLKNCGFGFFRAEWLNQKYCHHHKKALFNLTGKSQSVAASNIQKALRGEIPTKCEQYDCYGDQTSLGTDVVENDVKFAPCLQKRLLHWLRKNCMQLEGETNDTERITSILMKKTGMYAQVDEVQLENVCNIVKDNHPNVFKAFVNEQSEEIYTSFKLDSHLFKNKLKVIKERNCSICKLHREGYQCSESKIISVAMKETNYKLLHENPCDYYLTNKRPYWNDYPLGGSNAIKDEVWSVFNKIKEVN</sequence>
<dbReference type="EMBL" id="BAEP01000055">
    <property type="protein sequence ID" value="GAC25110.1"/>
    <property type="molecule type" value="Genomic_DNA"/>
</dbReference>
<dbReference type="OrthoDB" id="7066696at2"/>
<dbReference type="AlphaFoldDB" id="K6ZP32"/>
<comment type="caution">
    <text evidence="1">The sequence shown here is derived from an EMBL/GenBank/DDBJ whole genome shotgun (WGS) entry which is preliminary data.</text>
</comment>
<organism evidence="1 2">
    <name type="scientific">Paraglaciecola mesophila KMM 241</name>
    <dbReference type="NCBI Taxonomy" id="1128912"/>
    <lineage>
        <taxon>Bacteria</taxon>
        <taxon>Pseudomonadati</taxon>
        <taxon>Pseudomonadota</taxon>
        <taxon>Gammaproteobacteria</taxon>
        <taxon>Alteromonadales</taxon>
        <taxon>Alteromonadaceae</taxon>
        <taxon>Paraglaciecola</taxon>
    </lineage>
</organism>
<proteinExistence type="predicted"/>
<evidence type="ECO:0000313" key="1">
    <source>
        <dbReference type="EMBL" id="GAC25110.1"/>
    </source>
</evidence>
<reference evidence="1 2" key="1">
    <citation type="journal article" date="2017" name="Antonie Van Leeuwenhoek">
        <title>Rhizobium rhizosphaerae sp. nov., a novel species isolated from rice rhizosphere.</title>
        <authorList>
            <person name="Zhao J.J."/>
            <person name="Zhang J."/>
            <person name="Zhang R.J."/>
            <person name="Zhang C.W."/>
            <person name="Yin H.Q."/>
            <person name="Zhang X.X."/>
        </authorList>
    </citation>
    <scope>NUCLEOTIDE SEQUENCE [LARGE SCALE GENOMIC DNA]</scope>
    <source>
        <strain evidence="1 2">KMM 241</strain>
    </source>
</reference>
<gene>
    <name evidence="1" type="ORF">GMES_2820</name>
</gene>
<dbReference type="Proteomes" id="UP000006263">
    <property type="component" value="Unassembled WGS sequence"/>
</dbReference>
<accession>K6ZP32</accession>
<name>K6ZP32_9ALTE</name>
<dbReference type="eggNOG" id="ENOG5033DIJ">
    <property type="taxonomic scope" value="Bacteria"/>
</dbReference>
<dbReference type="RefSeq" id="WP_006993261.1">
    <property type="nucleotide sequence ID" value="NZ_BAEP01000055.1"/>
</dbReference>